<evidence type="ECO:0000256" key="1">
    <source>
        <dbReference type="SAM" id="Phobius"/>
    </source>
</evidence>
<dbReference type="Proteomes" id="UP000005939">
    <property type="component" value="Unassembled WGS sequence"/>
</dbReference>
<dbReference type="AlphaFoldDB" id="G6F3K5"/>
<organism evidence="2 3">
    <name type="scientific">Commensalibacter intestini A911</name>
    <dbReference type="NCBI Taxonomy" id="1088868"/>
    <lineage>
        <taxon>Bacteria</taxon>
        <taxon>Pseudomonadati</taxon>
        <taxon>Pseudomonadota</taxon>
        <taxon>Alphaproteobacteria</taxon>
        <taxon>Acetobacterales</taxon>
        <taxon>Acetobacteraceae</taxon>
    </lineage>
</organism>
<proteinExistence type="predicted"/>
<evidence type="ECO:0000313" key="2">
    <source>
        <dbReference type="EMBL" id="EHD12884.1"/>
    </source>
</evidence>
<dbReference type="EMBL" id="AGFR01000022">
    <property type="protein sequence ID" value="EHD12884.1"/>
    <property type="molecule type" value="Genomic_DNA"/>
</dbReference>
<dbReference type="STRING" id="1088868.CIN_22010"/>
<dbReference type="OrthoDB" id="7271061at2"/>
<evidence type="ECO:0000313" key="3">
    <source>
        <dbReference type="Proteomes" id="UP000005939"/>
    </source>
</evidence>
<name>G6F3K5_9PROT</name>
<accession>G6F3K5</accession>
<keyword evidence="1" id="KW-0812">Transmembrane</keyword>
<feature type="transmembrane region" description="Helical" evidence="1">
    <location>
        <begin position="26"/>
        <end position="48"/>
    </location>
</feature>
<keyword evidence="1" id="KW-0472">Membrane</keyword>
<sequence>MGKVMDSTDLLMQMFQYCLGMIPGDIAANIISIVTVVVTVCTLVLRFWKEPQSTSKLYKVWKIIHVLASFKRATPTIKGEIKDGSEINSKS</sequence>
<protein>
    <submittedName>
        <fullName evidence="2">Uncharacterized protein</fullName>
    </submittedName>
</protein>
<keyword evidence="1" id="KW-1133">Transmembrane helix</keyword>
<gene>
    <name evidence="2" type="ORF">CIN_22010</name>
</gene>
<reference evidence="2 3" key="1">
    <citation type="submission" date="2011-10" db="EMBL/GenBank/DDBJ databases">
        <title>Genome Sequence of Commensalibacter intestini A911, isolated from Drosophila gut.</title>
        <authorList>
            <person name="Lee W.-J."/>
            <person name="Kim E.-K."/>
        </authorList>
    </citation>
    <scope>NUCLEOTIDE SEQUENCE [LARGE SCALE GENOMIC DNA]</scope>
    <source>
        <strain evidence="2 3">A911</strain>
    </source>
</reference>
<comment type="caution">
    <text evidence="2">The sequence shown here is derived from an EMBL/GenBank/DDBJ whole genome shotgun (WGS) entry which is preliminary data.</text>
</comment>